<evidence type="ECO:0000313" key="2">
    <source>
        <dbReference type="Proteomes" id="UP000189933"/>
    </source>
</evidence>
<dbReference type="GO" id="GO:0140096">
    <property type="term" value="F:catalytic activity, acting on a protein"/>
    <property type="evidence" value="ECO:0007669"/>
    <property type="project" value="UniProtKB-ARBA"/>
</dbReference>
<dbReference type="AlphaFoldDB" id="A0A1T4LPH9"/>
<dbReference type="Gene3D" id="3.30.930.10">
    <property type="entry name" value="Bira Bifunctional Protein, Domain 2"/>
    <property type="match status" value="1"/>
</dbReference>
<proteinExistence type="predicted"/>
<protein>
    <recommendedName>
        <fullName evidence="3">DUF366 domain-containing protein</fullName>
    </recommendedName>
</protein>
<dbReference type="EMBL" id="FUXM01000002">
    <property type="protein sequence ID" value="SJZ56374.1"/>
    <property type="molecule type" value="Genomic_DNA"/>
</dbReference>
<reference evidence="2" key="1">
    <citation type="submission" date="2017-02" db="EMBL/GenBank/DDBJ databases">
        <authorList>
            <person name="Varghese N."/>
            <person name="Submissions S."/>
        </authorList>
    </citation>
    <scope>NUCLEOTIDE SEQUENCE [LARGE SCALE GENOMIC DNA]</scope>
    <source>
        <strain evidence="2">DSM 16521</strain>
    </source>
</reference>
<organism evidence="1 2">
    <name type="scientific">Carboxydocella sporoproducens DSM 16521</name>
    <dbReference type="NCBI Taxonomy" id="1121270"/>
    <lineage>
        <taxon>Bacteria</taxon>
        <taxon>Bacillati</taxon>
        <taxon>Bacillota</taxon>
        <taxon>Clostridia</taxon>
        <taxon>Eubacteriales</taxon>
        <taxon>Clostridiales Family XVI. Incertae Sedis</taxon>
        <taxon>Carboxydocella</taxon>
    </lineage>
</organism>
<dbReference type="PIRSF" id="PIRSF006503">
    <property type="entry name" value="UCP006503"/>
    <property type="match status" value="1"/>
</dbReference>
<evidence type="ECO:0000313" key="1">
    <source>
        <dbReference type="EMBL" id="SJZ56374.1"/>
    </source>
</evidence>
<evidence type="ECO:0008006" key="3">
    <source>
        <dbReference type="Google" id="ProtNLM"/>
    </source>
</evidence>
<dbReference type="RefSeq" id="WP_078664389.1">
    <property type="nucleotide sequence ID" value="NZ_FUXM01000002.1"/>
</dbReference>
<dbReference type="InterPro" id="IPR045864">
    <property type="entry name" value="aa-tRNA-synth_II/BPL/LPL"/>
</dbReference>
<dbReference type="SUPFAM" id="SSF55681">
    <property type="entry name" value="Class II aaRS and biotin synthetases"/>
    <property type="match status" value="1"/>
</dbReference>
<dbReference type="InterPro" id="IPR007162">
    <property type="entry name" value="DUF366"/>
</dbReference>
<keyword evidence="2" id="KW-1185">Reference proteome</keyword>
<dbReference type="Proteomes" id="UP000189933">
    <property type="component" value="Unassembled WGS sequence"/>
</dbReference>
<dbReference type="Pfam" id="PF04017">
    <property type="entry name" value="DUF366"/>
    <property type="match status" value="1"/>
</dbReference>
<name>A0A1T4LPH9_9FIRM</name>
<dbReference type="OrthoDB" id="9788500at2"/>
<dbReference type="GO" id="GO:0016740">
    <property type="term" value="F:transferase activity"/>
    <property type="evidence" value="ECO:0007669"/>
    <property type="project" value="UniProtKB-ARBA"/>
</dbReference>
<gene>
    <name evidence="1" type="ORF">SAMN02745885_00231</name>
</gene>
<sequence>MKTYLVKHELTYNGEQLSSLFAYRNFRVQGDSIVAFIGPCRVELSEMVDLEDVLAQDWIYSPRMLHFIIEIFHLDLEKMVIIQRLFIAIIKEQLEYYGVKGIKRKGDDLYLENKKLSVSIATLSPVSCLIHTGLNLETEGTPVATVGLRELGIENTEEFAEQVMIALANEVESIKLARCKVRGVN</sequence>
<accession>A0A1T4LPH9</accession>